<gene>
    <name evidence="1" type="ORF">B0H16DRAFT_1686009</name>
</gene>
<comment type="caution">
    <text evidence="1">The sequence shown here is derived from an EMBL/GenBank/DDBJ whole genome shotgun (WGS) entry which is preliminary data.</text>
</comment>
<protein>
    <recommendedName>
        <fullName evidence="3">F-box domain-containing protein</fullName>
    </recommendedName>
</protein>
<accession>A0AAD7JQK0</accession>
<organism evidence="1 2">
    <name type="scientific">Mycena metata</name>
    <dbReference type="NCBI Taxonomy" id="1033252"/>
    <lineage>
        <taxon>Eukaryota</taxon>
        <taxon>Fungi</taxon>
        <taxon>Dikarya</taxon>
        <taxon>Basidiomycota</taxon>
        <taxon>Agaricomycotina</taxon>
        <taxon>Agaricomycetes</taxon>
        <taxon>Agaricomycetidae</taxon>
        <taxon>Agaricales</taxon>
        <taxon>Marasmiineae</taxon>
        <taxon>Mycenaceae</taxon>
        <taxon>Mycena</taxon>
    </lineage>
</organism>
<keyword evidence="2" id="KW-1185">Reference proteome</keyword>
<evidence type="ECO:0008006" key="3">
    <source>
        <dbReference type="Google" id="ProtNLM"/>
    </source>
</evidence>
<name>A0AAD7JQK0_9AGAR</name>
<evidence type="ECO:0000313" key="2">
    <source>
        <dbReference type="Proteomes" id="UP001215598"/>
    </source>
</evidence>
<dbReference type="AlphaFoldDB" id="A0AAD7JQK0"/>
<dbReference type="Proteomes" id="UP001215598">
    <property type="component" value="Unassembled WGS sequence"/>
</dbReference>
<sequence>MSSILEFPEDVLLELAKDLGVADLISLLSVWCRHYDLYFGVKLLRKHSGISQGIDVHDTHMGCSTTPQYVVNGTFLALIVGNVQQTRCSQNLICIQVLYDSSIRCWSGFPGLCCRKRAQPTRGSHNGFHIRLYATPRAPLDLVAPSSLTRTSRDSYRDAMRPLPETLRSCCVPSSPATHAAGVLSNSKVSRIGLYTTYSNAASLTSASFAGKAPWVMCVRRIAPGPTSDLTCNHGLGTPPECNFDSAHLIHLETPYRGSSKPPSHAAESWFTVMSLSQEGRSMRNIRSYDQSRTMPILGDEQMSRLALLGTPQLSKGDRLTGLGLRDGNVSDTKVRAVLAQRW</sequence>
<proteinExistence type="predicted"/>
<reference evidence="1" key="1">
    <citation type="submission" date="2023-03" db="EMBL/GenBank/DDBJ databases">
        <title>Massive genome expansion in bonnet fungi (Mycena s.s.) driven by repeated elements and novel gene families across ecological guilds.</title>
        <authorList>
            <consortium name="Lawrence Berkeley National Laboratory"/>
            <person name="Harder C.B."/>
            <person name="Miyauchi S."/>
            <person name="Viragh M."/>
            <person name="Kuo A."/>
            <person name="Thoen E."/>
            <person name="Andreopoulos B."/>
            <person name="Lu D."/>
            <person name="Skrede I."/>
            <person name="Drula E."/>
            <person name="Henrissat B."/>
            <person name="Morin E."/>
            <person name="Kohler A."/>
            <person name="Barry K."/>
            <person name="LaButti K."/>
            <person name="Morin E."/>
            <person name="Salamov A."/>
            <person name="Lipzen A."/>
            <person name="Mereny Z."/>
            <person name="Hegedus B."/>
            <person name="Baldrian P."/>
            <person name="Stursova M."/>
            <person name="Weitz H."/>
            <person name="Taylor A."/>
            <person name="Grigoriev I.V."/>
            <person name="Nagy L.G."/>
            <person name="Martin F."/>
            <person name="Kauserud H."/>
        </authorList>
    </citation>
    <scope>NUCLEOTIDE SEQUENCE</scope>
    <source>
        <strain evidence="1">CBHHK182m</strain>
    </source>
</reference>
<evidence type="ECO:0000313" key="1">
    <source>
        <dbReference type="EMBL" id="KAJ7769891.1"/>
    </source>
</evidence>
<dbReference type="EMBL" id="JARKIB010000017">
    <property type="protein sequence ID" value="KAJ7769891.1"/>
    <property type="molecule type" value="Genomic_DNA"/>
</dbReference>